<keyword evidence="6" id="KW-0547">Nucleotide-binding</keyword>
<dbReference type="InterPro" id="IPR036480">
    <property type="entry name" value="CarbP_synth_ssu_N_sf"/>
</dbReference>
<dbReference type="GO" id="GO:0005524">
    <property type="term" value="F:ATP binding"/>
    <property type="evidence" value="ECO:0007669"/>
    <property type="project" value="UniProtKB-KW"/>
</dbReference>
<keyword evidence="8" id="KW-0315">Glutamine amidotransferase</keyword>
<evidence type="ECO:0000313" key="14">
    <source>
        <dbReference type="EMBL" id="CDL65348.1"/>
    </source>
</evidence>
<dbReference type="InterPro" id="IPR002474">
    <property type="entry name" value="CarbamoylP_synth_ssu_N"/>
</dbReference>
<dbReference type="InterPro" id="IPR029062">
    <property type="entry name" value="Class_I_gatase-like"/>
</dbReference>
<keyword evidence="9" id="KW-0665">Pyrimidine biosynthesis</keyword>
<comment type="catalytic activity">
    <reaction evidence="11">
        <text>hydrogencarbonate + L-glutamine + 2 ATP + H2O = carbamoyl phosphate + L-glutamate + 2 ADP + phosphate + 2 H(+)</text>
        <dbReference type="Rhea" id="RHEA:18633"/>
        <dbReference type="ChEBI" id="CHEBI:15377"/>
        <dbReference type="ChEBI" id="CHEBI:15378"/>
        <dbReference type="ChEBI" id="CHEBI:17544"/>
        <dbReference type="ChEBI" id="CHEBI:29985"/>
        <dbReference type="ChEBI" id="CHEBI:30616"/>
        <dbReference type="ChEBI" id="CHEBI:43474"/>
        <dbReference type="ChEBI" id="CHEBI:58228"/>
        <dbReference type="ChEBI" id="CHEBI:58359"/>
        <dbReference type="ChEBI" id="CHEBI:456216"/>
        <dbReference type="EC" id="6.3.5.5"/>
    </reaction>
</comment>
<dbReference type="PANTHER" id="PTHR43418:SF7">
    <property type="entry name" value="CARBAMOYL-PHOSPHATE SYNTHASE SMALL CHAIN"/>
    <property type="match status" value="1"/>
</dbReference>
<name>A0A0A8KXH8_9ZZZZ</name>
<gene>
    <name evidence="14" type="primary">carA</name>
    <name evidence="14" type="ORF">WWTP_pFosmid_1D_0015</name>
</gene>
<dbReference type="AlphaFoldDB" id="A0A0A8KXH8"/>
<evidence type="ECO:0000256" key="8">
    <source>
        <dbReference type="ARBA" id="ARBA00022962"/>
    </source>
</evidence>
<dbReference type="Pfam" id="PF00117">
    <property type="entry name" value="GATase"/>
    <property type="match status" value="1"/>
</dbReference>
<dbReference type="GO" id="GO:0004359">
    <property type="term" value="F:glutaminase activity"/>
    <property type="evidence" value="ECO:0007669"/>
    <property type="project" value="RHEA"/>
</dbReference>
<organism evidence="14">
    <name type="scientific">wastewater metagenome</name>
    <dbReference type="NCBI Taxonomy" id="527639"/>
    <lineage>
        <taxon>unclassified sequences</taxon>
        <taxon>metagenomes</taxon>
        <taxon>ecological metagenomes</taxon>
    </lineage>
</organism>
<proteinExistence type="inferred from homology"/>
<accession>A0A0A8KXH8</accession>
<evidence type="ECO:0000256" key="3">
    <source>
        <dbReference type="ARBA" id="ARBA00007800"/>
    </source>
</evidence>
<dbReference type="PRINTS" id="PR00099">
    <property type="entry name" value="CPSGATASE"/>
</dbReference>
<dbReference type="PRINTS" id="PR00096">
    <property type="entry name" value="GATASE"/>
</dbReference>
<sequence>MAESKNKKTATLALADGTVFKGRAVGADGEATGEVVFNTSMSGYQEILTDPSYVYQMLTFTTPHIGNVGFNSEDVESKKVQVAGFICREISEHYSNFRAQGSLGEYLRQNNVVGIDGIDTRALVLHLRTYGSQMGVIATGDVSPSLLVDRAKTLASMNGLDLAKEVTCKASYIWKQRPWEPGAGYTEVSDADYKRLPHIVAMDFGIKFNILRLLVGQGFRVTVVPAQTSAEEILAMSPDGIFLSNGPGDPAAVTYAIGTIKKLVGKKPLFGICLGHQLLGLSQGAQTYKLKFGHRGGNHPVRNELSRKVEITAQNHGFAVDQSRMPSGVTMTHINLNDQTVEGLEIKDANAFSVQYHPEASPGPTDARYLFKQFRDVVYSGAKLDA</sequence>
<comment type="catalytic activity">
    <reaction evidence="12">
        <text>L-glutamine + H2O = L-glutamate + NH4(+)</text>
        <dbReference type="Rhea" id="RHEA:15889"/>
        <dbReference type="ChEBI" id="CHEBI:15377"/>
        <dbReference type="ChEBI" id="CHEBI:28938"/>
        <dbReference type="ChEBI" id="CHEBI:29985"/>
        <dbReference type="ChEBI" id="CHEBI:58359"/>
    </reaction>
</comment>
<dbReference type="InterPro" id="IPR035686">
    <property type="entry name" value="CPSase_GATase1"/>
</dbReference>
<geneLocation type="plasmid" evidence="14">
    <name>fosmid 1D</name>
</geneLocation>
<keyword evidence="7" id="KW-0067">ATP-binding</keyword>
<protein>
    <recommendedName>
        <fullName evidence="4">carbamoyl-phosphate synthase (glutamine-hydrolyzing)</fullName>
        <ecNumber evidence="4">6.3.5.5</ecNumber>
    </recommendedName>
    <alternativeName>
        <fullName evidence="10">Arginine-specific carbamoyl phosphate synthetase, glutamine chain</fullName>
    </alternativeName>
</protein>
<dbReference type="SUPFAM" id="SSF52317">
    <property type="entry name" value="Class I glutamine amidotransferase-like"/>
    <property type="match status" value="1"/>
</dbReference>
<feature type="domain" description="Carbamoyl-phosphate synthase small subunit N-terminal" evidence="13">
    <location>
        <begin position="8"/>
        <end position="138"/>
    </location>
</feature>
<dbReference type="PROSITE" id="PS51273">
    <property type="entry name" value="GATASE_TYPE_1"/>
    <property type="match status" value="1"/>
</dbReference>
<reference evidence="14" key="1">
    <citation type="journal article" date="2015" name="Res. Microbiol.">
        <title>New FeFe-hydrogenase genes identified in a metagenomic fosmid library from a municipal wastewater treatment plant as revealed by high-throughput sequencing.</title>
        <authorList>
            <person name="Tomazetto G."/>
            <person name="Wibberg D."/>
            <person name="Schluter A."/>
            <person name="Oliveira V.M."/>
        </authorList>
    </citation>
    <scope>NUCLEOTIDE SEQUENCE</scope>
    <source>
        <plasmid evidence="14">fosmid 1D</plasmid>
    </source>
</reference>
<dbReference type="Pfam" id="PF00988">
    <property type="entry name" value="CPSase_sm_chain"/>
    <property type="match status" value="1"/>
</dbReference>
<comment type="pathway">
    <text evidence="1">Pyrimidine metabolism; UMP biosynthesis via de novo pathway; (S)-dihydroorotate from bicarbonate: step 1/3.</text>
</comment>
<keyword evidence="5 14" id="KW-0436">Ligase</keyword>
<evidence type="ECO:0000256" key="5">
    <source>
        <dbReference type="ARBA" id="ARBA00022598"/>
    </source>
</evidence>
<dbReference type="InterPro" id="IPR050472">
    <property type="entry name" value="Anth_synth/Amidotransfase"/>
</dbReference>
<dbReference type="InterPro" id="IPR017926">
    <property type="entry name" value="GATASE"/>
</dbReference>
<dbReference type="PRINTS" id="PR00097">
    <property type="entry name" value="ANTSNTHASEII"/>
</dbReference>
<dbReference type="EMBL" id="HG796236">
    <property type="protein sequence ID" value="CDL65348.1"/>
    <property type="molecule type" value="Genomic_DNA"/>
</dbReference>
<evidence type="ECO:0000256" key="9">
    <source>
        <dbReference type="ARBA" id="ARBA00022975"/>
    </source>
</evidence>
<dbReference type="CDD" id="cd01744">
    <property type="entry name" value="GATase1_CPSase"/>
    <property type="match status" value="1"/>
</dbReference>
<comment type="pathway">
    <text evidence="2">Amino-acid biosynthesis; L-arginine biosynthesis; carbamoyl phosphate from bicarbonate: step 1/1.</text>
</comment>
<evidence type="ECO:0000256" key="1">
    <source>
        <dbReference type="ARBA" id="ARBA00004812"/>
    </source>
</evidence>
<dbReference type="GO" id="GO:0004088">
    <property type="term" value="F:carbamoyl-phosphate synthase (glutamine-hydrolyzing) activity"/>
    <property type="evidence" value="ECO:0007669"/>
    <property type="project" value="UniProtKB-EC"/>
</dbReference>
<evidence type="ECO:0000259" key="13">
    <source>
        <dbReference type="SMART" id="SM01097"/>
    </source>
</evidence>
<dbReference type="GO" id="GO:0006221">
    <property type="term" value="P:pyrimidine nucleotide biosynthetic process"/>
    <property type="evidence" value="ECO:0007669"/>
    <property type="project" value="UniProtKB-KW"/>
</dbReference>
<evidence type="ECO:0000256" key="11">
    <source>
        <dbReference type="ARBA" id="ARBA00048816"/>
    </source>
</evidence>
<dbReference type="Gene3D" id="3.40.50.880">
    <property type="match status" value="1"/>
</dbReference>
<dbReference type="EC" id="6.3.5.5" evidence="4"/>
<dbReference type="SMART" id="SM01097">
    <property type="entry name" value="CPSase_sm_chain"/>
    <property type="match status" value="1"/>
</dbReference>
<evidence type="ECO:0000256" key="12">
    <source>
        <dbReference type="ARBA" id="ARBA00049285"/>
    </source>
</evidence>
<evidence type="ECO:0000256" key="10">
    <source>
        <dbReference type="ARBA" id="ARBA00044340"/>
    </source>
</evidence>
<dbReference type="FunFam" id="3.50.30.20:FF:000001">
    <property type="entry name" value="Carbamoyl-phosphate synthase small chain"/>
    <property type="match status" value="1"/>
</dbReference>
<evidence type="ECO:0000256" key="6">
    <source>
        <dbReference type="ARBA" id="ARBA00022741"/>
    </source>
</evidence>
<dbReference type="NCBIfam" id="TIGR01368">
    <property type="entry name" value="CPSaseIIsmall"/>
    <property type="match status" value="1"/>
</dbReference>
<dbReference type="HAMAP" id="MF_01209">
    <property type="entry name" value="CPSase_S_chain"/>
    <property type="match status" value="1"/>
</dbReference>
<dbReference type="GO" id="GO:0006541">
    <property type="term" value="P:glutamine metabolic process"/>
    <property type="evidence" value="ECO:0007669"/>
    <property type="project" value="InterPro"/>
</dbReference>
<evidence type="ECO:0000256" key="7">
    <source>
        <dbReference type="ARBA" id="ARBA00022840"/>
    </source>
</evidence>
<evidence type="ECO:0000256" key="4">
    <source>
        <dbReference type="ARBA" id="ARBA00012738"/>
    </source>
</evidence>
<dbReference type="PANTHER" id="PTHR43418">
    <property type="entry name" value="MULTIFUNCTIONAL TRYPTOPHAN BIOSYNTHESIS PROTEIN-RELATED"/>
    <property type="match status" value="1"/>
</dbReference>
<dbReference type="NCBIfam" id="NF009475">
    <property type="entry name" value="PRK12838.1"/>
    <property type="match status" value="1"/>
</dbReference>
<dbReference type="GO" id="GO:0006207">
    <property type="term" value="P:'de novo' pyrimidine nucleobase biosynthetic process"/>
    <property type="evidence" value="ECO:0007669"/>
    <property type="project" value="InterPro"/>
</dbReference>
<dbReference type="Gene3D" id="3.50.30.20">
    <property type="entry name" value="Carbamoyl-phosphate synthase small subunit, N-terminal domain"/>
    <property type="match status" value="1"/>
</dbReference>
<dbReference type="InterPro" id="IPR006274">
    <property type="entry name" value="CarbamoylP_synth_ssu"/>
</dbReference>
<evidence type="ECO:0000256" key="2">
    <source>
        <dbReference type="ARBA" id="ARBA00005077"/>
    </source>
</evidence>
<keyword evidence="14" id="KW-0614">Plasmid</keyword>
<dbReference type="SUPFAM" id="SSF52021">
    <property type="entry name" value="Carbamoyl phosphate synthetase, small subunit N-terminal domain"/>
    <property type="match status" value="1"/>
</dbReference>
<comment type="similarity">
    <text evidence="3">Belongs to the CarA family.</text>
</comment>